<dbReference type="GO" id="GO:0003676">
    <property type="term" value="F:nucleic acid binding"/>
    <property type="evidence" value="ECO:0007669"/>
    <property type="project" value="InterPro"/>
</dbReference>
<name>A0A7J6DW18_CANSA</name>
<dbReference type="Pfam" id="PF13456">
    <property type="entry name" value="RVT_3"/>
    <property type="match status" value="1"/>
</dbReference>
<keyword evidence="3" id="KW-1185">Reference proteome</keyword>
<evidence type="ECO:0000259" key="1">
    <source>
        <dbReference type="Pfam" id="PF13456"/>
    </source>
</evidence>
<gene>
    <name evidence="2" type="ORF">G4B88_020464</name>
</gene>
<dbReference type="AlphaFoldDB" id="A0A7J6DW18"/>
<evidence type="ECO:0000313" key="2">
    <source>
        <dbReference type="EMBL" id="KAF4350251.1"/>
    </source>
</evidence>
<dbReference type="Gene3D" id="3.30.420.10">
    <property type="entry name" value="Ribonuclease H-like superfamily/Ribonuclease H"/>
    <property type="match status" value="1"/>
</dbReference>
<feature type="domain" description="RNase H type-1" evidence="1">
    <location>
        <begin position="49"/>
        <end position="137"/>
    </location>
</feature>
<dbReference type="InterPro" id="IPR036397">
    <property type="entry name" value="RNaseH_sf"/>
</dbReference>
<evidence type="ECO:0000313" key="3">
    <source>
        <dbReference type="Proteomes" id="UP000583929"/>
    </source>
</evidence>
<accession>A0A7J6DW18</accession>
<dbReference type="GO" id="GO:0004523">
    <property type="term" value="F:RNA-DNA hybrid ribonuclease activity"/>
    <property type="evidence" value="ECO:0007669"/>
    <property type="project" value="InterPro"/>
</dbReference>
<dbReference type="InterPro" id="IPR012337">
    <property type="entry name" value="RNaseH-like_sf"/>
</dbReference>
<dbReference type="EMBL" id="JAATIQ010000605">
    <property type="protein sequence ID" value="KAF4350251.1"/>
    <property type="molecule type" value="Genomic_DNA"/>
</dbReference>
<comment type="caution">
    <text evidence="2">The sequence shown here is derived from an EMBL/GenBank/DDBJ whole genome shotgun (WGS) entry which is preliminary data.</text>
</comment>
<protein>
    <recommendedName>
        <fullName evidence="1">RNase H type-1 domain-containing protein</fullName>
    </recommendedName>
</protein>
<reference evidence="2 3" key="1">
    <citation type="journal article" date="2020" name="bioRxiv">
        <title>Sequence and annotation of 42 cannabis genomes reveals extensive copy number variation in cannabinoid synthesis and pathogen resistance genes.</title>
        <authorList>
            <person name="Mckernan K.J."/>
            <person name="Helbert Y."/>
            <person name="Kane L.T."/>
            <person name="Ebling H."/>
            <person name="Zhang L."/>
            <person name="Liu B."/>
            <person name="Eaton Z."/>
            <person name="Mclaughlin S."/>
            <person name="Kingan S."/>
            <person name="Baybayan P."/>
            <person name="Concepcion G."/>
            <person name="Jordan M."/>
            <person name="Riva A."/>
            <person name="Barbazuk W."/>
            <person name="Harkins T."/>
        </authorList>
    </citation>
    <scope>NUCLEOTIDE SEQUENCE [LARGE SCALE GENOMIC DNA]</scope>
    <source>
        <strain evidence="3">cv. Jamaican Lion 4</strain>
        <tissue evidence="2">Leaf</tissue>
    </source>
</reference>
<dbReference type="Proteomes" id="UP000583929">
    <property type="component" value="Unassembled WGS sequence"/>
</dbReference>
<organism evidence="2 3">
    <name type="scientific">Cannabis sativa</name>
    <name type="common">Hemp</name>
    <name type="synonym">Marijuana</name>
    <dbReference type="NCBI Taxonomy" id="3483"/>
    <lineage>
        <taxon>Eukaryota</taxon>
        <taxon>Viridiplantae</taxon>
        <taxon>Streptophyta</taxon>
        <taxon>Embryophyta</taxon>
        <taxon>Tracheophyta</taxon>
        <taxon>Spermatophyta</taxon>
        <taxon>Magnoliopsida</taxon>
        <taxon>eudicotyledons</taxon>
        <taxon>Gunneridae</taxon>
        <taxon>Pentapetalae</taxon>
        <taxon>rosids</taxon>
        <taxon>fabids</taxon>
        <taxon>Rosales</taxon>
        <taxon>Cannabaceae</taxon>
        <taxon>Cannabis</taxon>
    </lineage>
</organism>
<dbReference type="InterPro" id="IPR002156">
    <property type="entry name" value="RNaseH_domain"/>
</dbReference>
<proteinExistence type="predicted"/>
<sequence length="138" mass="15256">MSLGMLYIWRDYREAQHLHSQDISHSASHQHLFSSCPEIIQEDTPTLYVDAALDQDRCITGLGCVFKVGSHRIIDSAKIQKPGASSPIFTEAQALYHGLSWCLSSQLMPGFIFSDCLNLVSKVNGTWKDNSAISSLVA</sequence>
<dbReference type="SUPFAM" id="SSF53098">
    <property type="entry name" value="Ribonuclease H-like"/>
    <property type="match status" value="1"/>
</dbReference>